<sequence>MSAPADPLNFIPADVFYASEPSFQKPGEIIAVQSSDSTDKGDPLRYAAHLSLQGNTHCLVQFVTPQVWRIRYNPKFSDVSQYSDVNSRMIVMDKFSSLVDCLQEEFRESDAWNSPDAQEDWFWKTSFEQQSPSHWILSSVEYENPQATGTVNTRLHFFSSPFSIVATRVLKPLGSTPSFLESLDVLKVTDCEQIIWRTTDQAFSYQGDPNIGVINNVVLNINKPTLAEYLGFGEQGGRTVLKKPTYMNYFCYDNYNYNKVYSQGALDPKEPLYHSTPFYLEMNGTPAYRNVTGLMVDNYSQVAIDLGKTNSGTIGVATRFGTFDAYVMAADDVPKMIWQYTSIVGRPKLKPRFILGHHQGCYGYDSNATVNGIVSGYRSSKIPLDGIHLDVDFQDRYRTFTVNGINFPEYGTFLKALKAQGVKSCTNITPILTLRESDASPYQTLRDFWDMNDKLNPATNLLVGDKRYLDGLPNNKPLCWRYDGGYAQPQQMDPNNLSERISFSDYYNGGEVYTDNYVFIEPDPNKPPGNYSSGYPFHGGVSYGPNLGTPGYYPDLNRAVAREKWGQQYQELFDNGLEFVWQDMTTPAAGNCYGDMLGFPSRLLMSDDVYHEDPTKDPPTKTAIELWGLYSYNLHKATYHGLNKLKGRENKRNFIIGRGSLTGMHRFAGLWTGDNASSWDFWRISVAQVIALGYSGLTIAGVDMGGFTYDPASTLPPPHWCDPELLIRWYTGAFLLPWYRNHYNQHFQTKAFQEPWQYTCAFQNYPNLIPSEKYNLYMSVEPICRYYVQLRYSLMQVLYDTMFANLINGLPIARAMLITDPDDTSLFNANEDFIDSQYLLGHNILVCPILNPGVINRDIYLPGSDQWYPSNLRINVQGFGNDPLGLKHAAQLEMPVLGGTTVSYGCSIPDGINNPSQIAFTTPVYIRGGAIIPQLDVRQSIEENDLNPPTIHVYPGNGSTYYSMYLDDGVSRDSAPDHLPQYKHGDGHGDEPKVAKSKYREVKITQDYKNNNANRVITLSHPWDGYDASSTVGDTYYLGIWGVKATAPTRPQQVSVSFQDETGQDIQDGRLSASYNVERAVLTVSVPVALVPSLVGPLVSTASSASKYIAVNVTGLN</sequence>
<dbReference type="CDD" id="cd14752">
    <property type="entry name" value="GH31_N"/>
    <property type="match status" value="1"/>
</dbReference>
<dbReference type="PANTHER" id="PTHR22762:SF120">
    <property type="entry name" value="HETEROGLYCAN GLUCOSIDASE 1"/>
    <property type="match status" value="1"/>
</dbReference>
<proteinExistence type="inferred from homology"/>
<dbReference type="Gene3D" id="2.60.40.1180">
    <property type="entry name" value="Golgi alpha-mannosidase II"/>
    <property type="match status" value="2"/>
</dbReference>
<dbReference type="SUPFAM" id="SSF51011">
    <property type="entry name" value="Glycosyl hydrolase domain"/>
    <property type="match status" value="1"/>
</dbReference>
<evidence type="ECO:0000256" key="4">
    <source>
        <dbReference type="SAM" id="MobiDB-lite"/>
    </source>
</evidence>
<dbReference type="SUPFAM" id="SSF51445">
    <property type="entry name" value="(Trans)glycosidases"/>
    <property type="match status" value="1"/>
</dbReference>
<dbReference type="OrthoDB" id="10070917at2759"/>
<dbReference type="GO" id="GO:0004558">
    <property type="term" value="F:alpha-1,4-glucosidase activity"/>
    <property type="evidence" value="ECO:0007669"/>
    <property type="project" value="UniProtKB-EC"/>
</dbReference>
<feature type="domain" description="Glycoside hydrolase family 31 TIM barrel" evidence="5">
    <location>
        <begin position="347"/>
        <end position="445"/>
    </location>
</feature>
<gene>
    <name evidence="7" type="ORF">AK830_g2437</name>
</gene>
<dbReference type="SUPFAM" id="SSF74650">
    <property type="entry name" value="Galactose mutarotase-like"/>
    <property type="match status" value="1"/>
</dbReference>
<reference evidence="7 8" key="1">
    <citation type="submission" date="2015-09" db="EMBL/GenBank/DDBJ databases">
        <title>Draft genome of a European isolate of the apple canker pathogen Neonectria ditissima.</title>
        <authorList>
            <person name="Gomez-Cortecero A."/>
            <person name="Harrison R.J."/>
            <person name="Armitage A.D."/>
        </authorList>
    </citation>
    <scope>NUCLEOTIDE SEQUENCE [LARGE SCALE GENOMIC DNA]</scope>
    <source>
        <strain evidence="7 8">R09/05</strain>
    </source>
</reference>
<dbReference type="EC" id="3.2.1.20" evidence="3"/>
<comment type="catalytic activity">
    <reaction evidence="1">
        <text>Hydrolysis of terminal, non-reducing (1-&gt;4)-linked alpha-D-glucose residues with release of alpha-D-glucose.</text>
        <dbReference type="EC" id="3.2.1.20"/>
    </reaction>
</comment>
<dbReference type="PANTHER" id="PTHR22762">
    <property type="entry name" value="ALPHA-GLUCOSIDASE"/>
    <property type="match status" value="1"/>
</dbReference>
<dbReference type="GO" id="GO:0005975">
    <property type="term" value="P:carbohydrate metabolic process"/>
    <property type="evidence" value="ECO:0007669"/>
    <property type="project" value="InterPro"/>
</dbReference>
<name>A0A0N8H8B6_9HYPO</name>
<dbReference type="Pfam" id="PF01055">
    <property type="entry name" value="Glyco_hydro_31_2nd"/>
    <property type="match status" value="2"/>
</dbReference>
<comment type="caution">
    <text evidence="7">The sequence shown here is derived from an EMBL/GenBank/DDBJ whole genome shotgun (WGS) entry which is preliminary data.</text>
</comment>
<evidence type="ECO:0000256" key="1">
    <source>
        <dbReference type="ARBA" id="ARBA00001657"/>
    </source>
</evidence>
<feature type="compositionally biased region" description="Basic and acidic residues" evidence="4">
    <location>
        <begin position="983"/>
        <end position="994"/>
    </location>
</feature>
<dbReference type="AlphaFoldDB" id="A0A0N8H8B6"/>
<dbReference type="Proteomes" id="UP000050424">
    <property type="component" value="Unassembled WGS sequence"/>
</dbReference>
<feature type="region of interest" description="Disordered" evidence="4">
    <location>
        <begin position="973"/>
        <end position="994"/>
    </location>
</feature>
<dbReference type="InterPro" id="IPR017853">
    <property type="entry name" value="GH"/>
</dbReference>
<feature type="domain" description="Glycoside hydrolase family 31 TIM barrel" evidence="5">
    <location>
        <begin position="544"/>
        <end position="800"/>
    </location>
</feature>
<organism evidence="7 8">
    <name type="scientific">Neonectria ditissima</name>
    <dbReference type="NCBI Taxonomy" id="78410"/>
    <lineage>
        <taxon>Eukaryota</taxon>
        <taxon>Fungi</taxon>
        <taxon>Dikarya</taxon>
        <taxon>Ascomycota</taxon>
        <taxon>Pezizomycotina</taxon>
        <taxon>Sordariomycetes</taxon>
        <taxon>Hypocreomycetidae</taxon>
        <taxon>Hypocreales</taxon>
        <taxon>Nectriaceae</taxon>
        <taxon>Neonectria</taxon>
    </lineage>
</organism>
<dbReference type="Gene3D" id="2.60.40.1760">
    <property type="entry name" value="glycosyl hydrolase (family 31)"/>
    <property type="match status" value="1"/>
</dbReference>
<dbReference type="InterPro" id="IPR048395">
    <property type="entry name" value="Glyco_hydro_31_C"/>
</dbReference>
<protein>
    <recommendedName>
        <fullName evidence="3">alpha-glucosidase</fullName>
        <ecNumber evidence="3">3.2.1.20</ecNumber>
    </recommendedName>
</protein>
<keyword evidence="8" id="KW-1185">Reference proteome</keyword>
<evidence type="ECO:0000259" key="6">
    <source>
        <dbReference type="Pfam" id="PF21365"/>
    </source>
</evidence>
<dbReference type="InterPro" id="IPR013780">
    <property type="entry name" value="Glyco_hydro_b"/>
</dbReference>
<comment type="similarity">
    <text evidence="2">Belongs to the glycosyl hydrolase 31 family.</text>
</comment>
<evidence type="ECO:0000313" key="7">
    <source>
        <dbReference type="EMBL" id="KPM44116.1"/>
    </source>
</evidence>
<dbReference type="EMBL" id="LKCW01000023">
    <property type="protein sequence ID" value="KPM44116.1"/>
    <property type="molecule type" value="Genomic_DNA"/>
</dbReference>
<dbReference type="GO" id="GO:0030246">
    <property type="term" value="F:carbohydrate binding"/>
    <property type="evidence" value="ECO:0007669"/>
    <property type="project" value="InterPro"/>
</dbReference>
<evidence type="ECO:0000256" key="3">
    <source>
        <dbReference type="ARBA" id="ARBA00012741"/>
    </source>
</evidence>
<dbReference type="InterPro" id="IPR011013">
    <property type="entry name" value="Gal_mutarotase_sf_dom"/>
</dbReference>
<feature type="domain" description="Glycosyl hydrolase family 31 C-terminal" evidence="6">
    <location>
        <begin position="809"/>
        <end position="932"/>
    </location>
</feature>
<dbReference type="Pfam" id="PF21365">
    <property type="entry name" value="Glyco_hydro_31_3rd"/>
    <property type="match status" value="1"/>
</dbReference>
<dbReference type="InterPro" id="IPR000322">
    <property type="entry name" value="Glyco_hydro_31_TIM"/>
</dbReference>
<dbReference type="STRING" id="78410.A0A0N8H8B6"/>
<dbReference type="Gene3D" id="3.20.20.80">
    <property type="entry name" value="Glycosidases"/>
    <property type="match status" value="2"/>
</dbReference>
<accession>A0A0N8H8B6</accession>
<evidence type="ECO:0000259" key="5">
    <source>
        <dbReference type="Pfam" id="PF01055"/>
    </source>
</evidence>
<evidence type="ECO:0000256" key="2">
    <source>
        <dbReference type="ARBA" id="ARBA00007806"/>
    </source>
</evidence>
<evidence type="ECO:0000313" key="8">
    <source>
        <dbReference type="Proteomes" id="UP000050424"/>
    </source>
</evidence>